<keyword evidence="4" id="KW-0479">Metal-binding</keyword>
<evidence type="ECO:0000256" key="6">
    <source>
        <dbReference type="ARBA" id="ARBA00022840"/>
    </source>
</evidence>
<feature type="compositionally biased region" description="Basic residues" evidence="12">
    <location>
        <begin position="77"/>
        <end position="95"/>
    </location>
</feature>
<dbReference type="InterPro" id="IPR004364">
    <property type="entry name" value="Aa-tRNA-synt_II"/>
</dbReference>
<dbReference type="Proteomes" id="UP000247409">
    <property type="component" value="Unassembled WGS sequence"/>
</dbReference>
<proteinExistence type="inferred from homology"/>
<dbReference type="EC" id="6.1.1.6" evidence="2 11"/>
<comment type="caution">
    <text evidence="14">The sequence shown here is derived from an EMBL/GenBank/DDBJ whole genome shotgun (WGS) entry which is preliminary data.</text>
</comment>
<keyword evidence="6" id="KW-0067">ATP-binding</keyword>
<dbReference type="EMBL" id="NBIV01000088">
    <property type="protein sequence ID" value="PXF44513.1"/>
    <property type="molecule type" value="Genomic_DNA"/>
</dbReference>
<dbReference type="InterPro" id="IPR006195">
    <property type="entry name" value="aa-tRNA-synth_II"/>
</dbReference>
<dbReference type="InterPro" id="IPR002313">
    <property type="entry name" value="Lys-tRNA-ligase_II"/>
</dbReference>
<dbReference type="GO" id="GO:0046872">
    <property type="term" value="F:metal ion binding"/>
    <property type="evidence" value="ECO:0007669"/>
    <property type="project" value="UniProtKB-KW"/>
</dbReference>
<dbReference type="InterPro" id="IPR012340">
    <property type="entry name" value="NA-bd_OB-fold"/>
</dbReference>
<keyword evidence="7" id="KW-0648">Protein biosynthesis</keyword>
<accession>A0A2V3IQZ0</accession>
<evidence type="ECO:0000256" key="4">
    <source>
        <dbReference type="ARBA" id="ARBA00022723"/>
    </source>
</evidence>
<dbReference type="Pfam" id="PF01336">
    <property type="entry name" value="tRNA_anti-codon"/>
    <property type="match status" value="1"/>
</dbReference>
<evidence type="ECO:0000256" key="9">
    <source>
        <dbReference type="ARBA" id="ARBA00030563"/>
    </source>
</evidence>
<dbReference type="SUPFAM" id="SSF55681">
    <property type="entry name" value="Class II aaRS and biotin synthetases"/>
    <property type="match status" value="1"/>
</dbReference>
<evidence type="ECO:0000313" key="14">
    <source>
        <dbReference type="EMBL" id="PXF44513.1"/>
    </source>
</evidence>
<dbReference type="InterPro" id="IPR018149">
    <property type="entry name" value="Lys-tRNA-synth_II_C"/>
</dbReference>
<evidence type="ECO:0000256" key="8">
    <source>
        <dbReference type="ARBA" id="ARBA00023146"/>
    </source>
</evidence>
<comment type="catalytic activity">
    <reaction evidence="10 11">
        <text>tRNA(Lys) + L-lysine + ATP = L-lysyl-tRNA(Lys) + AMP + diphosphate</text>
        <dbReference type="Rhea" id="RHEA:20792"/>
        <dbReference type="Rhea" id="RHEA-COMP:9696"/>
        <dbReference type="Rhea" id="RHEA-COMP:9697"/>
        <dbReference type="ChEBI" id="CHEBI:30616"/>
        <dbReference type="ChEBI" id="CHEBI:32551"/>
        <dbReference type="ChEBI" id="CHEBI:33019"/>
        <dbReference type="ChEBI" id="CHEBI:78442"/>
        <dbReference type="ChEBI" id="CHEBI:78529"/>
        <dbReference type="ChEBI" id="CHEBI:456215"/>
        <dbReference type="EC" id="6.1.1.6"/>
    </reaction>
</comment>
<evidence type="ECO:0000256" key="5">
    <source>
        <dbReference type="ARBA" id="ARBA00022741"/>
    </source>
</evidence>
<keyword evidence="3 14" id="KW-0436">Ligase</keyword>
<dbReference type="GO" id="GO:0004824">
    <property type="term" value="F:lysine-tRNA ligase activity"/>
    <property type="evidence" value="ECO:0007669"/>
    <property type="project" value="UniProtKB-EC"/>
</dbReference>
<feature type="domain" description="Aminoacyl-transfer RNA synthetases class-II family profile" evidence="13">
    <location>
        <begin position="276"/>
        <end position="593"/>
    </location>
</feature>
<keyword evidence="5" id="KW-0547">Nucleotide-binding</keyword>
<evidence type="ECO:0000256" key="2">
    <source>
        <dbReference type="ARBA" id="ARBA00013166"/>
    </source>
</evidence>
<dbReference type="Pfam" id="PF00152">
    <property type="entry name" value="tRNA-synt_2"/>
    <property type="match status" value="1"/>
</dbReference>
<dbReference type="CDD" id="cd00775">
    <property type="entry name" value="LysRS_core"/>
    <property type="match status" value="1"/>
</dbReference>
<dbReference type="GO" id="GO:0006430">
    <property type="term" value="P:lysyl-tRNA aminoacylation"/>
    <property type="evidence" value="ECO:0007669"/>
    <property type="project" value="InterPro"/>
</dbReference>
<dbReference type="GO" id="GO:0005524">
    <property type="term" value="F:ATP binding"/>
    <property type="evidence" value="ECO:0007669"/>
    <property type="project" value="UniProtKB-KW"/>
</dbReference>
<name>A0A2V3IQZ0_9FLOR</name>
<keyword evidence="8" id="KW-0030">Aminoacyl-tRNA synthetase</keyword>
<dbReference type="STRING" id="448386.A0A2V3IQZ0"/>
<dbReference type="InterPro" id="IPR004365">
    <property type="entry name" value="NA-bd_OB_tRNA"/>
</dbReference>
<dbReference type="SUPFAM" id="SSF50249">
    <property type="entry name" value="Nucleic acid-binding proteins"/>
    <property type="match status" value="1"/>
</dbReference>
<dbReference type="GO" id="GO:0000049">
    <property type="term" value="F:tRNA binding"/>
    <property type="evidence" value="ECO:0007669"/>
    <property type="project" value="TreeGrafter"/>
</dbReference>
<evidence type="ECO:0000256" key="10">
    <source>
        <dbReference type="ARBA" id="ARBA00048573"/>
    </source>
</evidence>
<dbReference type="AlphaFoldDB" id="A0A2V3IQZ0"/>
<protein>
    <recommendedName>
        <fullName evidence="2 11">Lysine--tRNA ligase</fullName>
        <ecNumber evidence="2 11">6.1.1.6</ecNumber>
    </recommendedName>
    <alternativeName>
        <fullName evidence="9 11">Lysyl-tRNA synthetase</fullName>
    </alternativeName>
</protein>
<dbReference type="InterPro" id="IPR044136">
    <property type="entry name" value="Lys-tRNA-ligase_II_N"/>
</dbReference>
<dbReference type="NCBIfam" id="NF001756">
    <property type="entry name" value="PRK00484.1"/>
    <property type="match status" value="1"/>
</dbReference>
<dbReference type="HAMAP" id="MF_00252">
    <property type="entry name" value="Lys_tRNA_synth_class2"/>
    <property type="match status" value="1"/>
</dbReference>
<gene>
    <name evidence="14" type="ORF">BWQ96_05691</name>
</gene>
<evidence type="ECO:0000256" key="1">
    <source>
        <dbReference type="ARBA" id="ARBA00008226"/>
    </source>
</evidence>
<comment type="similarity">
    <text evidence="1">Belongs to the class-II aminoacyl-tRNA synthetase family.</text>
</comment>
<evidence type="ECO:0000256" key="7">
    <source>
        <dbReference type="ARBA" id="ARBA00022917"/>
    </source>
</evidence>
<evidence type="ECO:0000256" key="11">
    <source>
        <dbReference type="RuleBase" id="RU003748"/>
    </source>
</evidence>
<evidence type="ECO:0000256" key="3">
    <source>
        <dbReference type="ARBA" id="ARBA00022598"/>
    </source>
</evidence>
<dbReference type="FunFam" id="2.40.50.140:FF:000024">
    <property type="entry name" value="Lysine--tRNA ligase"/>
    <property type="match status" value="1"/>
</dbReference>
<dbReference type="InterPro" id="IPR045864">
    <property type="entry name" value="aa-tRNA-synth_II/BPL/LPL"/>
</dbReference>
<organism evidence="14 15">
    <name type="scientific">Gracilariopsis chorda</name>
    <dbReference type="NCBI Taxonomy" id="448386"/>
    <lineage>
        <taxon>Eukaryota</taxon>
        <taxon>Rhodophyta</taxon>
        <taxon>Florideophyceae</taxon>
        <taxon>Rhodymeniophycidae</taxon>
        <taxon>Gracilariales</taxon>
        <taxon>Gracilariaceae</taxon>
        <taxon>Gracilariopsis</taxon>
    </lineage>
</organism>
<dbReference type="PROSITE" id="PS50862">
    <property type="entry name" value="AA_TRNA_LIGASE_II"/>
    <property type="match status" value="1"/>
</dbReference>
<dbReference type="Gene3D" id="2.40.50.140">
    <property type="entry name" value="Nucleic acid-binding proteins"/>
    <property type="match status" value="1"/>
</dbReference>
<dbReference type="GO" id="GO:0005829">
    <property type="term" value="C:cytosol"/>
    <property type="evidence" value="ECO:0007669"/>
    <property type="project" value="TreeGrafter"/>
</dbReference>
<evidence type="ECO:0000313" key="15">
    <source>
        <dbReference type="Proteomes" id="UP000247409"/>
    </source>
</evidence>
<dbReference type="OrthoDB" id="21243at2759"/>
<dbReference type="CDD" id="cd04322">
    <property type="entry name" value="LysRS_N"/>
    <property type="match status" value="1"/>
</dbReference>
<dbReference type="PRINTS" id="PR00982">
    <property type="entry name" value="TRNASYNTHLYS"/>
</dbReference>
<dbReference type="Gene3D" id="3.30.930.10">
    <property type="entry name" value="Bira Bifunctional Protein, Domain 2"/>
    <property type="match status" value="1"/>
</dbReference>
<feature type="region of interest" description="Disordered" evidence="12">
    <location>
        <begin position="67"/>
        <end position="103"/>
    </location>
</feature>
<dbReference type="PANTHER" id="PTHR42918">
    <property type="entry name" value="LYSYL-TRNA SYNTHETASE"/>
    <property type="match status" value="1"/>
</dbReference>
<evidence type="ECO:0000256" key="12">
    <source>
        <dbReference type="SAM" id="MobiDB-lite"/>
    </source>
</evidence>
<evidence type="ECO:0000259" key="13">
    <source>
        <dbReference type="PROSITE" id="PS50862"/>
    </source>
</evidence>
<keyword evidence="15" id="KW-1185">Reference proteome</keyword>
<reference evidence="14 15" key="1">
    <citation type="journal article" date="2018" name="Mol. Biol. Evol.">
        <title>Analysis of the draft genome of the red seaweed Gracilariopsis chorda provides insights into genome size evolution in Rhodophyta.</title>
        <authorList>
            <person name="Lee J."/>
            <person name="Yang E.C."/>
            <person name="Graf L."/>
            <person name="Yang J.H."/>
            <person name="Qiu H."/>
            <person name="Zel Zion U."/>
            <person name="Chan C.X."/>
            <person name="Stephens T.G."/>
            <person name="Weber A.P.M."/>
            <person name="Boo G.H."/>
            <person name="Boo S.M."/>
            <person name="Kim K.M."/>
            <person name="Shin Y."/>
            <person name="Jung M."/>
            <person name="Lee S.J."/>
            <person name="Yim H.S."/>
            <person name="Lee J.H."/>
            <person name="Bhattacharya D."/>
            <person name="Yoon H.S."/>
        </authorList>
    </citation>
    <scope>NUCLEOTIDE SEQUENCE [LARGE SCALE GENOMIC DNA]</scope>
    <source>
        <strain evidence="14 15">SKKU-2015</strain>
        <tissue evidence="14">Whole body</tissue>
    </source>
</reference>
<sequence length="602" mass="67999">MQEGGEVMGRMWLQQSVFMFKPGRLSTSRTSRAMSSFTTLAFSCTAGGFIQHVRPRKLCSVTHQMSLTTEKNEPQPKQRKGGGSKAASTKKRRPSTQKVSTAEELRAARLEKVSAMRDAGVNPYEYNFDNRDEASELQERYKDLPPGEESDDNYEISIAGRIIVRRVFGKLAFFTLQDRTGTVQLYLDKKYLDSEMGSGSFANVKAWTDGSDIIGVRGVAKRTEKGELSVKVSYWHMLTKSLIPLPDKFHGLTDVEKRYRLRHVDMIVNPDVRRTFRRRAQITSAIRRYLDNEGFLEMETPALHKEPGGAEARPFTTYHNALDQELTLRIATELHLKRLVVGGFDKVYELGRLYRNEGVSSRHNPEFTSIEIYEGYTDYFRCMELTENLIANAAQEVLGATKISYQGQDIDLTTPWRRVTMHALVQEATNIDFSTITDFEKAKELAREAGVPSKNLEKVKSVGEVLNQCFEELCEKKLIQPTFVMDYPVEISPLAKPHRSRPGLVERFEMFCIGQELANSYSELTDPVEQRQRFEIQAEKKKAGDEEACGVDEDFLNALEQGMPPTGGTGIGIDRLVMLLTDSASIRDVIAFPALSSVSKSE</sequence>
<dbReference type="PANTHER" id="PTHR42918:SF15">
    <property type="entry name" value="LYSINE--TRNA LIGASE, CHLOROPLASTIC_MITOCHONDRIAL"/>
    <property type="match status" value="1"/>
</dbReference>
<dbReference type="NCBIfam" id="TIGR00499">
    <property type="entry name" value="lysS_bact"/>
    <property type="match status" value="1"/>
</dbReference>